<name>A0A1H9QRB0_BUTFI</name>
<feature type="compositionally biased region" description="Low complexity" evidence="2">
    <location>
        <begin position="15"/>
        <end position="25"/>
    </location>
</feature>
<dbReference type="RefSeq" id="WP_143064018.1">
    <property type="nucleotide sequence ID" value="NZ_FOGJ01000008.1"/>
</dbReference>
<sequence length="166" mass="19466">MSRHQRRSGNRRNGRNVNNVANSSNRNERIEQVKKVGSKISIILNVLALIGAAYAIPQYNLAKKEHEVAVEEYNLTKEQLEREKKENEVQMQASYLICDLRQVDAAYNEYYEFHTIQDDISDLYNSIYRTFDSEPERVTNTLCVNEADYEVVDNTYYVTYLYVQSF</sequence>
<protein>
    <submittedName>
        <fullName evidence="4">Uncharacterized protein</fullName>
    </submittedName>
</protein>
<accession>A0A1H9QRB0</accession>
<dbReference type="AlphaFoldDB" id="A0A1H9QRB0"/>
<keyword evidence="3" id="KW-0472">Membrane</keyword>
<keyword evidence="1" id="KW-0175">Coiled coil</keyword>
<feature type="compositionally biased region" description="Basic residues" evidence="2">
    <location>
        <begin position="1"/>
        <end position="14"/>
    </location>
</feature>
<keyword evidence="3" id="KW-1133">Transmembrane helix</keyword>
<dbReference type="EMBL" id="FOGJ01000008">
    <property type="protein sequence ID" value="SER62988.1"/>
    <property type="molecule type" value="Genomic_DNA"/>
</dbReference>
<evidence type="ECO:0000256" key="2">
    <source>
        <dbReference type="SAM" id="MobiDB-lite"/>
    </source>
</evidence>
<dbReference type="Proteomes" id="UP000182584">
    <property type="component" value="Unassembled WGS sequence"/>
</dbReference>
<feature type="coiled-coil region" evidence="1">
    <location>
        <begin position="63"/>
        <end position="90"/>
    </location>
</feature>
<evidence type="ECO:0000256" key="1">
    <source>
        <dbReference type="SAM" id="Coils"/>
    </source>
</evidence>
<evidence type="ECO:0000313" key="4">
    <source>
        <dbReference type="EMBL" id="SER62988.1"/>
    </source>
</evidence>
<evidence type="ECO:0000256" key="3">
    <source>
        <dbReference type="SAM" id="Phobius"/>
    </source>
</evidence>
<keyword evidence="3" id="KW-0812">Transmembrane</keyword>
<feature type="transmembrane region" description="Helical" evidence="3">
    <location>
        <begin position="36"/>
        <end position="56"/>
    </location>
</feature>
<organism evidence="4 5">
    <name type="scientific">Butyrivibrio fibrisolvens</name>
    <dbReference type="NCBI Taxonomy" id="831"/>
    <lineage>
        <taxon>Bacteria</taxon>
        <taxon>Bacillati</taxon>
        <taxon>Bacillota</taxon>
        <taxon>Clostridia</taxon>
        <taxon>Lachnospirales</taxon>
        <taxon>Lachnospiraceae</taxon>
        <taxon>Butyrivibrio</taxon>
    </lineage>
</organism>
<evidence type="ECO:0000313" key="5">
    <source>
        <dbReference type="Proteomes" id="UP000182584"/>
    </source>
</evidence>
<proteinExistence type="predicted"/>
<reference evidence="4 5" key="1">
    <citation type="submission" date="2016-10" db="EMBL/GenBank/DDBJ databases">
        <authorList>
            <person name="de Groot N.N."/>
        </authorList>
    </citation>
    <scope>NUCLEOTIDE SEQUENCE [LARGE SCALE GENOMIC DNA]</scope>
    <source>
        <strain evidence="4 5">AR40</strain>
    </source>
</reference>
<feature type="region of interest" description="Disordered" evidence="2">
    <location>
        <begin position="1"/>
        <end position="26"/>
    </location>
</feature>
<gene>
    <name evidence="4" type="ORF">SAMN04487884_10892</name>
</gene>